<dbReference type="InterPro" id="IPR026983">
    <property type="entry name" value="DHC"/>
</dbReference>
<protein>
    <recommendedName>
        <fullName evidence="3">Dynein heavy chain</fullName>
    </recommendedName>
</protein>
<dbReference type="PANTHER" id="PTHR46961:SF3">
    <property type="entry name" value="AAA+ ATPASE DOMAIN-CONTAINING PROTEIN"/>
    <property type="match status" value="1"/>
</dbReference>
<dbReference type="Gene3D" id="3.40.50.300">
    <property type="entry name" value="P-loop containing nucleotide triphosphate hydrolases"/>
    <property type="match status" value="1"/>
</dbReference>
<dbReference type="InterPro" id="IPR027417">
    <property type="entry name" value="P-loop_NTPase"/>
</dbReference>
<organism evidence="1 2">
    <name type="scientific">Streblomastix strix</name>
    <dbReference type="NCBI Taxonomy" id="222440"/>
    <lineage>
        <taxon>Eukaryota</taxon>
        <taxon>Metamonada</taxon>
        <taxon>Preaxostyla</taxon>
        <taxon>Oxymonadida</taxon>
        <taxon>Streblomastigidae</taxon>
        <taxon>Streblomastix</taxon>
    </lineage>
</organism>
<dbReference type="PANTHER" id="PTHR46961">
    <property type="entry name" value="DYNEIN HEAVY CHAIN 1, AXONEMAL-LIKE PROTEIN"/>
    <property type="match status" value="1"/>
</dbReference>
<evidence type="ECO:0008006" key="3">
    <source>
        <dbReference type="Google" id="ProtNLM"/>
    </source>
</evidence>
<feature type="non-terminal residue" evidence="1">
    <location>
        <position position="153"/>
    </location>
</feature>
<gene>
    <name evidence="1" type="ORF">EZS28_045611</name>
</gene>
<comment type="caution">
    <text evidence="1">The sequence shown here is derived from an EMBL/GenBank/DDBJ whole genome shotgun (WGS) entry which is preliminary data.</text>
</comment>
<dbReference type="EMBL" id="SNRW01029253">
    <property type="protein sequence ID" value="KAA6358862.1"/>
    <property type="molecule type" value="Genomic_DNA"/>
</dbReference>
<proteinExistence type="predicted"/>
<name>A0A5J4TLX4_9EUKA</name>
<accession>A0A5J4TLX4</accession>
<dbReference type="GO" id="GO:0007018">
    <property type="term" value="P:microtubule-based movement"/>
    <property type="evidence" value="ECO:0007669"/>
    <property type="project" value="InterPro"/>
</dbReference>
<dbReference type="GO" id="GO:0030286">
    <property type="term" value="C:dynein complex"/>
    <property type="evidence" value="ECO:0007669"/>
    <property type="project" value="InterPro"/>
</dbReference>
<evidence type="ECO:0000313" key="2">
    <source>
        <dbReference type="Proteomes" id="UP000324800"/>
    </source>
</evidence>
<dbReference type="GO" id="GO:0051959">
    <property type="term" value="F:dynein light intermediate chain binding"/>
    <property type="evidence" value="ECO:0007669"/>
    <property type="project" value="InterPro"/>
</dbReference>
<dbReference type="OrthoDB" id="5593012at2759"/>
<reference evidence="1 2" key="1">
    <citation type="submission" date="2019-03" db="EMBL/GenBank/DDBJ databases">
        <title>Single cell metagenomics reveals metabolic interactions within the superorganism composed of flagellate Streblomastix strix and complex community of Bacteroidetes bacteria on its surface.</title>
        <authorList>
            <person name="Treitli S.C."/>
            <person name="Kolisko M."/>
            <person name="Husnik F."/>
            <person name="Keeling P."/>
            <person name="Hampl V."/>
        </authorList>
    </citation>
    <scope>NUCLEOTIDE SEQUENCE [LARGE SCALE GENOMIC DNA]</scope>
    <source>
        <strain evidence="1">ST1C</strain>
    </source>
</reference>
<sequence length="153" mass="16776">MYETMEVICGLMLVGETGTAKTTYLRALNNGLYDLHEGALQGKPECAGFGQVRTIVLNPKAVTVGEFNGEFNEITHEWDDGLIPYYVKGMIEQSKEAIVASEDEQKQKGAIDKEMLYQTTQCALASQAAAAVKSIPIQHYKFTVVPGASLRNK</sequence>
<dbReference type="Proteomes" id="UP000324800">
    <property type="component" value="Unassembled WGS sequence"/>
</dbReference>
<dbReference type="AlphaFoldDB" id="A0A5J4TLX4"/>
<evidence type="ECO:0000313" key="1">
    <source>
        <dbReference type="EMBL" id="KAA6358862.1"/>
    </source>
</evidence>
<dbReference type="GO" id="GO:0045505">
    <property type="term" value="F:dynein intermediate chain binding"/>
    <property type="evidence" value="ECO:0007669"/>
    <property type="project" value="InterPro"/>
</dbReference>